<gene>
    <name evidence="2" type="ORF">C0Q70_06128</name>
</gene>
<dbReference type="Proteomes" id="UP000245119">
    <property type="component" value="Linkage Group LG3"/>
</dbReference>
<evidence type="ECO:0000313" key="2">
    <source>
        <dbReference type="EMBL" id="PVD34849.1"/>
    </source>
</evidence>
<dbReference type="GO" id="GO:0007160">
    <property type="term" value="P:cell-matrix adhesion"/>
    <property type="evidence" value="ECO:0007669"/>
    <property type="project" value="InterPro"/>
</dbReference>
<dbReference type="OrthoDB" id="6103577at2759"/>
<keyword evidence="1" id="KW-0732">Signal</keyword>
<feature type="signal peptide" evidence="1">
    <location>
        <begin position="1"/>
        <end position="19"/>
    </location>
</feature>
<dbReference type="AlphaFoldDB" id="A0A2T7PN51"/>
<dbReference type="PANTHER" id="PTHR10697">
    <property type="entry name" value="MAMMALIAN EPENDYMIN-RELATED PROTEIN 1"/>
    <property type="match status" value="1"/>
</dbReference>
<keyword evidence="3" id="KW-1185">Reference proteome</keyword>
<dbReference type="GO" id="GO:0005764">
    <property type="term" value="C:lysosome"/>
    <property type="evidence" value="ECO:0007669"/>
    <property type="project" value="TreeGrafter"/>
</dbReference>
<accession>A0A2T7PN51</accession>
<comment type="caution">
    <text evidence="2">The sequence shown here is derived from an EMBL/GenBank/DDBJ whole genome shotgun (WGS) entry which is preliminary data.</text>
</comment>
<sequence>MRLVSFLLLPLLTVHSTWGDTQPAACCPPSVYEVKATMFQAIQEDSRFKYQEVRASHWIDSNAKLQASELRQKLSNGTYSFLTRAVAVYNKSRSYTRVADTCIALDLNGAGMVDPYCTNNATYIRSLVLGYGRNTLQVNIRQNTVMLMGKDSQLTDISTADCVPVLQGFASYIDSGFQYSIGVYDNFQPHISDRAVFNVPEECRNATVQRVDA</sequence>
<dbReference type="GO" id="GO:0005576">
    <property type="term" value="C:extracellular region"/>
    <property type="evidence" value="ECO:0007669"/>
    <property type="project" value="InterPro"/>
</dbReference>
<dbReference type="GO" id="GO:0005509">
    <property type="term" value="F:calcium ion binding"/>
    <property type="evidence" value="ECO:0007669"/>
    <property type="project" value="InterPro"/>
</dbReference>
<dbReference type="PANTHER" id="PTHR10697:SF1">
    <property type="entry name" value="MAMMALIAN EPENDYMIN-RELATED PROTEIN 1"/>
    <property type="match status" value="1"/>
</dbReference>
<feature type="chain" id="PRO_5015661554" evidence="1">
    <location>
        <begin position="20"/>
        <end position="213"/>
    </location>
</feature>
<dbReference type="InterPro" id="IPR001299">
    <property type="entry name" value="Ependymin"/>
</dbReference>
<evidence type="ECO:0000313" key="3">
    <source>
        <dbReference type="Proteomes" id="UP000245119"/>
    </source>
</evidence>
<evidence type="ECO:0000256" key="1">
    <source>
        <dbReference type="SAM" id="SignalP"/>
    </source>
</evidence>
<proteinExistence type="predicted"/>
<organism evidence="2 3">
    <name type="scientific">Pomacea canaliculata</name>
    <name type="common">Golden apple snail</name>
    <dbReference type="NCBI Taxonomy" id="400727"/>
    <lineage>
        <taxon>Eukaryota</taxon>
        <taxon>Metazoa</taxon>
        <taxon>Spiralia</taxon>
        <taxon>Lophotrochozoa</taxon>
        <taxon>Mollusca</taxon>
        <taxon>Gastropoda</taxon>
        <taxon>Caenogastropoda</taxon>
        <taxon>Architaenioglossa</taxon>
        <taxon>Ampullarioidea</taxon>
        <taxon>Ampullariidae</taxon>
        <taxon>Pomacea</taxon>
    </lineage>
</organism>
<protein>
    <submittedName>
        <fullName evidence="2">Uncharacterized protein</fullName>
    </submittedName>
</protein>
<dbReference type="EMBL" id="PZQS01000003">
    <property type="protein sequence ID" value="PVD34849.1"/>
    <property type="molecule type" value="Genomic_DNA"/>
</dbReference>
<reference evidence="2 3" key="1">
    <citation type="submission" date="2018-04" db="EMBL/GenBank/DDBJ databases">
        <title>The genome of golden apple snail Pomacea canaliculata provides insight into stress tolerance and invasive adaptation.</title>
        <authorList>
            <person name="Liu C."/>
            <person name="Liu B."/>
            <person name="Ren Y."/>
            <person name="Zhang Y."/>
            <person name="Wang H."/>
            <person name="Li S."/>
            <person name="Jiang F."/>
            <person name="Yin L."/>
            <person name="Zhang G."/>
            <person name="Qian W."/>
            <person name="Fan W."/>
        </authorList>
    </citation>
    <scope>NUCLEOTIDE SEQUENCE [LARGE SCALE GENOMIC DNA]</scope>
    <source>
        <strain evidence="2">SZHN2017</strain>
        <tissue evidence="2">Muscle</tissue>
    </source>
</reference>
<name>A0A2T7PN51_POMCA</name>